<dbReference type="AlphaFoldDB" id="A0A3B0XFJ1"/>
<evidence type="ECO:0000256" key="1">
    <source>
        <dbReference type="SAM" id="Phobius"/>
    </source>
</evidence>
<dbReference type="EMBL" id="UOFD01000079">
    <property type="protein sequence ID" value="VAW54744.1"/>
    <property type="molecule type" value="Genomic_DNA"/>
</dbReference>
<organism evidence="2">
    <name type="scientific">hydrothermal vent metagenome</name>
    <dbReference type="NCBI Taxonomy" id="652676"/>
    <lineage>
        <taxon>unclassified sequences</taxon>
        <taxon>metagenomes</taxon>
        <taxon>ecological metagenomes</taxon>
    </lineage>
</organism>
<name>A0A3B0XFJ1_9ZZZZ</name>
<accession>A0A3B0XFJ1</accession>
<evidence type="ECO:0000313" key="2">
    <source>
        <dbReference type="EMBL" id="VAW54744.1"/>
    </source>
</evidence>
<gene>
    <name evidence="2" type="ORF">MNBD_GAMMA06-571</name>
</gene>
<keyword evidence="1" id="KW-0812">Transmembrane</keyword>
<feature type="transmembrane region" description="Helical" evidence="1">
    <location>
        <begin position="17"/>
        <end position="37"/>
    </location>
</feature>
<protein>
    <submittedName>
        <fullName evidence="2">Uncharacterized protein</fullName>
    </submittedName>
</protein>
<proteinExistence type="predicted"/>
<sequence length="38" mass="4182">MEQNSSSTQGHEDTKKLSFVVIFLSIFVIAIFGLAPLI</sequence>
<reference evidence="2" key="1">
    <citation type="submission" date="2018-06" db="EMBL/GenBank/DDBJ databases">
        <authorList>
            <person name="Zhirakovskaya E."/>
        </authorList>
    </citation>
    <scope>NUCLEOTIDE SEQUENCE</scope>
</reference>
<keyword evidence="1" id="KW-0472">Membrane</keyword>
<keyword evidence="1" id="KW-1133">Transmembrane helix</keyword>